<evidence type="ECO:0000313" key="11">
    <source>
        <dbReference type="EMBL" id="SMX45936.1"/>
    </source>
</evidence>
<dbReference type="InterPro" id="IPR027417">
    <property type="entry name" value="P-loop_NTPase"/>
</dbReference>
<dbReference type="PROSITE" id="PS50893">
    <property type="entry name" value="ABC_TRANSPORTER_2"/>
    <property type="match status" value="2"/>
</dbReference>
<proteinExistence type="predicted"/>
<comment type="subcellular location">
    <subcellularLocation>
        <location evidence="1">Cell membrane</location>
        <topology evidence="1">Peripheral membrane protein</topology>
    </subcellularLocation>
</comment>
<name>A0A238KV71_9RHOB</name>
<accession>A0A238KV71</accession>
<evidence type="ECO:0000256" key="5">
    <source>
        <dbReference type="ARBA" id="ARBA00022737"/>
    </source>
</evidence>
<dbReference type="PANTHER" id="PTHR43790">
    <property type="entry name" value="CARBOHYDRATE TRANSPORT ATP-BINDING PROTEIN MG119-RELATED"/>
    <property type="match status" value="1"/>
</dbReference>
<evidence type="ECO:0000313" key="12">
    <source>
        <dbReference type="Proteomes" id="UP000220836"/>
    </source>
</evidence>
<evidence type="ECO:0000256" key="8">
    <source>
        <dbReference type="ARBA" id="ARBA00022967"/>
    </source>
</evidence>
<keyword evidence="12" id="KW-1185">Reference proteome</keyword>
<evidence type="ECO:0000259" key="10">
    <source>
        <dbReference type="PROSITE" id="PS50893"/>
    </source>
</evidence>
<evidence type="ECO:0000256" key="6">
    <source>
        <dbReference type="ARBA" id="ARBA00022741"/>
    </source>
</evidence>
<dbReference type="PROSITE" id="PS00211">
    <property type="entry name" value="ABC_TRANSPORTER_1"/>
    <property type="match status" value="1"/>
</dbReference>
<dbReference type="InterPro" id="IPR050107">
    <property type="entry name" value="ABC_carbohydrate_import_ATPase"/>
</dbReference>
<evidence type="ECO:0000256" key="9">
    <source>
        <dbReference type="ARBA" id="ARBA00023136"/>
    </source>
</evidence>
<keyword evidence="2" id="KW-0813">Transport</keyword>
<feature type="domain" description="ABC transporter" evidence="10">
    <location>
        <begin position="258"/>
        <end position="501"/>
    </location>
</feature>
<dbReference type="EMBL" id="FXYH01000012">
    <property type="protein sequence ID" value="SMX45936.1"/>
    <property type="molecule type" value="Genomic_DNA"/>
</dbReference>
<dbReference type="SMART" id="SM00382">
    <property type="entry name" value="AAA"/>
    <property type="match status" value="2"/>
</dbReference>
<dbReference type="PANTHER" id="PTHR43790:SF9">
    <property type="entry name" value="GALACTOFURANOSE TRANSPORTER ATP-BINDING PROTEIN YTFR"/>
    <property type="match status" value="1"/>
</dbReference>
<dbReference type="Gene3D" id="3.40.50.300">
    <property type="entry name" value="P-loop containing nucleotide triphosphate hydrolases"/>
    <property type="match status" value="2"/>
</dbReference>
<dbReference type="Pfam" id="PF00005">
    <property type="entry name" value="ABC_tran"/>
    <property type="match status" value="2"/>
</dbReference>
<dbReference type="GO" id="GO:0016887">
    <property type="term" value="F:ATP hydrolysis activity"/>
    <property type="evidence" value="ECO:0007669"/>
    <property type="project" value="InterPro"/>
</dbReference>
<dbReference type="RefSeq" id="WP_245910732.1">
    <property type="nucleotide sequence ID" value="NZ_FXYH01000012.1"/>
</dbReference>
<dbReference type="CDD" id="cd03216">
    <property type="entry name" value="ABC_Carb_Monos_I"/>
    <property type="match status" value="1"/>
</dbReference>
<dbReference type="CDD" id="cd03215">
    <property type="entry name" value="ABC_Carb_Monos_II"/>
    <property type="match status" value="1"/>
</dbReference>
<dbReference type="Proteomes" id="UP000220836">
    <property type="component" value="Unassembled WGS sequence"/>
</dbReference>
<evidence type="ECO:0000256" key="2">
    <source>
        <dbReference type="ARBA" id="ARBA00022448"/>
    </source>
</evidence>
<dbReference type="EC" id="3.6.3.17" evidence="11"/>
<evidence type="ECO:0000256" key="1">
    <source>
        <dbReference type="ARBA" id="ARBA00004202"/>
    </source>
</evidence>
<protein>
    <submittedName>
        <fullName evidence="11">Ribose import ATP-binding protein RbsA</fullName>
        <ecNumber evidence="11">3.6.3.17</ecNumber>
    </submittedName>
</protein>
<keyword evidence="5" id="KW-0677">Repeat</keyword>
<keyword evidence="4" id="KW-0762">Sugar transport</keyword>
<keyword evidence="3" id="KW-1003">Cell membrane</keyword>
<keyword evidence="8" id="KW-1278">Translocase</keyword>
<evidence type="ECO:0000256" key="4">
    <source>
        <dbReference type="ARBA" id="ARBA00022597"/>
    </source>
</evidence>
<evidence type="ECO:0000256" key="3">
    <source>
        <dbReference type="ARBA" id="ARBA00022475"/>
    </source>
</evidence>
<organism evidence="11 12">
    <name type="scientific">Pelagimonas varians</name>
    <dbReference type="NCBI Taxonomy" id="696760"/>
    <lineage>
        <taxon>Bacteria</taxon>
        <taxon>Pseudomonadati</taxon>
        <taxon>Pseudomonadota</taxon>
        <taxon>Alphaproteobacteria</taxon>
        <taxon>Rhodobacterales</taxon>
        <taxon>Roseobacteraceae</taxon>
        <taxon>Pelagimonas</taxon>
    </lineage>
</organism>
<gene>
    <name evidence="11" type="primary">rbsA_8</name>
    <name evidence="11" type="ORF">PEV8663_03151</name>
</gene>
<sequence>MTVLLEMNAIQKAFNGVPALAGASVEIERGEVHALIGQNGAGKSTMIKVLTGVYRRDDGQISFNGQDSVLTNPREAQAAGIATIYQELTLVPLRSVTENVMMGYEPKRFGAFIDWSAAHARTREILTRFGIDIDVKMPLGTYSTAIQQLVAIARAVSLDAKLVIMDEPTSSLDTSEVKTLFGVVRSLRDAGVSVLYVSHFLDELFEICDRVTTMRDGKTVGCVKLAETTKLDLIAGMLGRASSDIAAAGMTEFGGGAAKKGEILLEAKDVATGPRLSKFDMSLHRGEIVGLGGLLGAGRTEAARALFGVDALRSGSITLKGAAAPSQPADAISAGLGYLTEDRKAEGIIPDMSVRENLTLALLPRMTKGGQIDRAREREIVQHYIDALDIKTADMEQPIRELSGGNQQKVLLARWLAIEPDILILDEPTRGVDIGAKREIQLIIRDYVDRGYSVVLISSEFEELVEGADRIVVLNEGRCVTELTNPGITEHKLVQALAHTNEAIV</sequence>
<dbReference type="GO" id="GO:0005524">
    <property type="term" value="F:ATP binding"/>
    <property type="evidence" value="ECO:0007669"/>
    <property type="project" value="UniProtKB-KW"/>
</dbReference>
<reference evidence="11 12" key="1">
    <citation type="submission" date="2017-05" db="EMBL/GenBank/DDBJ databases">
        <authorList>
            <person name="Song R."/>
            <person name="Chenine A.L."/>
            <person name="Ruprecht R.M."/>
        </authorList>
    </citation>
    <scope>NUCLEOTIDE SEQUENCE [LARGE SCALE GENOMIC DNA]</scope>
    <source>
        <strain evidence="11 12">CECT 8663</strain>
    </source>
</reference>
<dbReference type="GO" id="GO:0005886">
    <property type="term" value="C:plasma membrane"/>
    <property type="evidence" value="ECO:0007669"/>
    <property type="project" value="UniProtKB-SubCell"/>
</dbReference>
<keyword evidence="7 11" id="KW-0067">ATP-binding</keyword>
<feature type="domain" description="ABC transporter" evidence="10">
    <location>
        <begin position="5"/>
        <end position="241"/>
    </location>
</feature>
<dbReference type="AlphaFoldDB" id="A0A238KV71"/>
<evidence type="ECO:0000256" key="7">
    <source>
        <dbReference type="ARBA" id="ARBA00022840"/>
    </source>
</evidence>
<dbReference type="InterPro" id="IPR003593">
    <property type="entry name" value="AAA+_ATPase"/>
</dbReference>
<dbReference type="FunFam" id="3.40.50.300:FF:000127">
    <property type="entry name" value="Ribose import ATP-binding protein RbsA"/>
    <property type="match status" value="1"/>
</dbReference>
<dbReference type="InterPro" id="IPR017871">
    <property type="entry name" value="ABC_transporter-like_CS"/>
</dbReference>
<dbReference type="InterPro" id="IPR003439">
    <property type="entry name" value="ABC_transporter-like_ATP-bd"/>
</dbReference>
<dbReference type="SUPFAM" id="SSF52540">
    <property type="entry name" value="P-loop containing nucleoside triphosphate hydrolases"/>
    <property type="match status" value="2"/>
</dbReference>
<keyword evidence="6" id="KW-0547">Nucleotide-binding</keyword>
<keyword evidence="9" id="KW-0472">Membrane</keyword>
<keyword evidence="11" id="KW-0378">Hydrolase</keyword>